<dbReference type="Pfam" id="PF01464">
    <property type="entry name" value="SLT"/>
    <property type="match status" value="1"/>
</dbReference>
<dbReference type="Gene3D" id="1.10.530.10">
    <property type="match status" value="1"/>
</dbReference>
<keyword evidence="1" id="KW-0472">Membrane</keyword>
<accession>A0A6N9PZ95</accession>
<feature type="transmembrane region" description="Helical" evidence="1">
    <location>
        <begin position="9"/>
        <end position="29"/>
    </location>
</feature>
<reference evidence="3 4" key="1">
    <citation type="submission" date="2019-01" db="EMBL/GenBank/DDBJ databases">
        <title>Chengkuizengella sp. nov., isolated from deep-sea sediment of East Pacific Ocean.</title>
        <authorList>
            <person name="Yang J."/>
            <person name="Lai Q."/>
            <person name="Shao Z."/>
        </authorList>
    </citation>
    <scope>NUCLEOTIDE SEQUENCE [LARGE SCALE GENOMIC DNA]</scope>
    <source>
        <strain evidence="3 4">YPA3-1-1</strain>
    </source>
</reference>
<evidence type="ECO:0000259" key="2">
    <source>
        <dbReference type="Pfam" id="PF01464"/>
    </source>
</evidence>
<gene>
    <name evidence="3" type="ORF">ERL59_04970</name>
</gene>
<keyword evidence="1" id="KW-0812">Transmembrane</keyword>
<organism evidence="3 4">
    <name type="scientific">Chengkuizengella marina</name>
    <dbReference type="NCBI Taxonomy" id="2507566"/>
    <lineage>
        <taxon>Bacteria</taxon>
        <taxon>Bacillati</taxon>
        <taxon>Bacillota</taxon>
        <taxon>Bacilli</taxon>
        <taxon>Bacillales</taxon>
        <taxon>Paenibacillaceae</taxon>
        <taxon>Chengkuizengella</taxon>
    </lineage>
</organism>
<evidence type="ECO:0000313" key="3">
    <source>
        <dbReference type="EMBL" id="NBI28307.1"/>
    </source>
</evidence>
<evidence type="ECO:0000313" key="4">
    <source>
        <dbReference type="Proteomes" id="UP000448943"/>
    </source>
</evidence>
<evidence type="ECO:0000256" key="1">
    <source>
        <dbReference type="SAM" id="Phobius"/>
    </source>
</evidence>
<name>A0A6N9PZ95_9BACL</name>
<protein>
    <submittedName>
        <fullName evidence="3">Lytic transglycosylase domain-containing protein</fullName>
    </submittedName>
</protein>
<comment type="caution">
    <text evidence="3">The sequence shown here is derived from an EMBL/GenBank/DDBJ whole genome shotgun (WGS) entry which is preliminary data.</text>
</comment>
<dbReference type="PANTHER" id="PTHR37423">
    <property type="entry name" value="SOLUBLE LYTIC MUREIN TRANSGLYCOSYLASE-RELATED"/>
    <property type="match status" value="1"/>
</dbReference>
<proteinExistence type="predicted"/>
<dbReference type="SUPFAM" id="SSF53955">
    <property type="entry name" value="Lysozyme-like"/>
    <property type="match status" value="1"/>
</dbReference>
<dbReference type="RefSeq" id="WP_160645085.1">
    <property type="nucleotide sequence ID" value="NZ_SIJB01000012.1"/>
</dbReference>
<dbReference type="PANTHER" id="PTHR37423:SF2">
    <property type="entry name" value="MEMBRANE-BOUND LYTIC MUREIN TRANSGLYCOSYLASE C"/>
    <property type="match status" value="1"/>
</dbReference>
<dbReference type="InterPro" id="IPR023346">
    <property type="entry name" value="Lysozyme-like_dom_sf"/>
</dbReference>
<keyword evidence="1" id="KW-1133">Transmembrane helix</keyword>
<sequence>MNIIIKKRYFLILFLLFIAILFYNTNWLGKLIYPIKYKEEIQVVSNDYNIDPFFVAAIIRVESNYKSDKVSSKNAMGVMQIMPETADWIIQMASSPNLSKDKMLDVRVNIQMGVWYLNALYIEFKPYLNNKPIRDQISLLCAAYNAGPGNVKKWLNEEETWDGSYNNIEQIPFGETRHYITRTIYYYEKYKKIYGPSLNVEKTYEK</sequence>
<dbReference type="AlphaFoldDB" id="A0A6N9PZ95"/>
<dbReference type="Proteomes" id="UP000448943">
    <property type="component" value="Unassembled WGS sequence"/>
</dbReference>
<dbReference type="InterPro" id="IPR008258">
    <property type="entry name" value="Transglycosylase_SLT_dom_1"/>
</dbReference>
<feature type="domain" description="Transglycosylase SLT" evidence="2">
    <location>
        <begin position="42"/>
        <end position="160"/>
    </location>
</feature>
<dbReference type="OrthoDB" id="9815002at2"/>
<keyword evidence="4" id="KW-1185">Reference proteome</keyword>
<dbReference type="EMBL" id="SIJB01000012">
    <property type="protein sequence ID" value="NBI28307.1"/>
    <property type="molecule type" value="Genomic_DNA"/>
</dbReference>
<dbReference type="CDD" id="cd16896">
    <property type="entry name" value="LT_Slt70-like"/>
    <property type="match status" value="1"/>
</dbReference>